<protein>
    <submittedName>
        <fullName evidence="1">Uncharacterized protein</fullName>
    </submittedName>
</protein>
<sequence length="141" mass="14625">MVILNDTSVRAHGHINASLLVVLITSLGNLNHSSSLTTADTFSLAGNADGTATDTNLDEISASLSEEPEALTIHNVACAYLDLIAVTLTDPVNGTALPLAETLRGVNAQNINTSLNKSRNTLSVVACVNACAHHIALVLVQ</sequence>
<proteinExistence type="predicted"/>
<evidence type="ECO:0000313" key="1">
    <source>
        <dbReference type="EMBL" id="EJX01191.1"/>
    </source>
</evidence>
<reference evidence="1" key="1">
    <citation type="journal article" date="2012" name="PLoS ONE">
        <title>Gene sets for utilization of primary and secondary nutrition supplies in the distal gut of endangered iberian lynx.</title>
        <authorList>
            <person name="Alcaide M."/>
            <person name="Messina E."/>
            <person name="Richter M."/>
            <person name="Bargiela R."/>
            <person name="Peplies J."/>
            <person name="Huws S.A."/>
            <person name="Newbold C.J."/>
            <person name="Golyshin P.N."/>
            <person name="Simon M.A."/>
            <person name="Lopez G."/>
            <person name="Yakimov M.M."/>
            <person name="Ferrer M."/>
        </authorList>
    </citation>
    <scope>NUCLEOTIDE SEQUENCE</scope>
</reference>
<dbReference type="AlphaFoldDB" id="J9CM71"/>
<gene>
    <name evidence="1" type="ORF">EVA_10703</name>
</gene>
<accession>J9CM71</accession>
<comment type="caution">
    <text evidence="1">The sequence shown here is derived from an EMBL/GenBank/DDBJ whole genome shotgun (WGS) entry which is preliminary data.</text>
</comment>
<dbReference type="EMBL" id="AMCI01003061">
    <property type="protein sequence ID" value="EJX01191.1"/>
    <property type="molecule type" value="Genomic_DNA"/>
</dbReference>
<name>J9CM71_9ZZZZ</name>
<organism evidence="1">
    <name type="scientific">gut metagenome</name>
    <dbReference type="NCBI Taxonomy" id="749906"/>
    <lineage>
        <taxon>unclassified sequences</taxon>
        <taxon>metagenomes</taxon>
        <taxon>organismal metagenomes</taxon>
    </lineage>
</organism>